<dbReference type="AlphaFoldDB" id="A0A371QAW6"/>
<evidence type="ECO:0000313" key="4">
    <source>
        <dbReference type="EMBL" id="REK91850.1"/>
    </source>
</evidence>
<name>A0A371QAW6_STRIH</name>
<dbReference type="Proteomes" id="UP000262477">
    <property type="component" value="Unassembled WGS sequence"/>
</dbReference>
<dbReference type="InterPro" id="IPR016181">
    <property type="entry name" value="Acyl_CoA_acyltransferase"/>
</dbReference>
<protein>
    <submittedName>
        <fullName evidence="4">N-acetyltransferase</fullName>
    </submittedName>
</protein>
<dbReference type="PROSITE" id="PS51186">
    <property type="entry name" value="GNAT"/>
    <property type="match status" value="1"/>
</dbReference>
<proteinExistence type="predicted"/>
<dbReference type="InterPro" id="IPR050832">
    <property type="entry name" value="Bact_Acetyltransf"/>
</dbReference>
<evidence type="ECO:0000313" key="5">
    <source>
        <dbReference type="Proteomes" id="UP000262477"/>
    </source>
</evidence>
<dbReference type="OrthoDB" id="273614at2"/>
<dbReference type="GO" id="GO:0016747">
    <property type="term" value="F:acyltransferase activity, transferring groups other than amino-acyl groups"/>
    <property type="evidence" value="ECO:0007669"/>
    <property type="project" value="InterPro"/>
</dbReference>
<dbReference type="EMBL" id="QUAC01000014">
    <property type="protein sequence ID" value="REK91850.1"/>
    <property type="molecule type" value="Genomic_DNA"/>
</dbReference>
<evidence type="ECO:0000256" key="2">
    <source>
        <dbReference type="ARBA" id="ARBA00023315"/>
    </source>
</evidence>
<accession>A0A371QAW6</accession>
<organism evidence="4 5">
    <name type="scientific">Streptomyces inhibens</name>
    <dbReference type="NCBI Taxonomy" id="2293571"/>
    <lineage>
        <taxon>Bacteria</taxon>
        <taxon>Bacillati</taxon>
        <taxon>Actinomycetota</taxon>
        <taxon>Actinomycetes</taxon>
        <taxon>Kitasatosporales</taxon>
        <taxon>Streptomycetaceae</taxon>
        <taxon>Streptomyces</taxon>
    </lineage>
</organism>
<dbReference type="Gene3D" id="3.40.630.30">
    <property type="match status" value="1"/>
</dbReference>
<keyword evidence="5" id="KW-1185">Reference proteome</keyword>
<comment type="caution">
    <text evidence="4">The sequence shown here is derived from an EMBL/GenBank/DDBJ whole genome shotgun (WGS) entry which is preliminary data.</text>
</comment>
<dbReference type="PANTHER" id="PTHR43877:SF2">
    <property type="entry name" value="AMINOALKYLPHOSPHONATE N-ACETYLTRANSFERASE-RELATED"/>
    <property type="match status" value="1"/>
</dbReference>
<feature type="domain" description="N-acetyltransferase" evidence="3">
    <location>
        <begin position="14"/>
        <end position="176"/>
    </location>
</feature>
<gene>
    <name evidence="4" type="ORF">DY245_02045</name>
</gene>
<sequence length="182" mass="19626">MNIDSTGASTQGSVQVRQFHEGDSVEELTYLLHRAYADHAAAGRVFFASYQSPEDTRYRLGKGECWVATNDDGLIGTVTVSAPHAMPTGYPAPVGAGSFWQLAVDPSQRGSGWGHRLLTLAESRIAALGSAHAVIDTSATATDLVAWYRRRGYAPIGTWRWDVTNYDSVVLAKDLPARSGTP</sequence>
<keyword evidence="2" id="KW-0012">Acyltransferase</keyword>
<dbReference type="CDD" id="cd04301">
    <property type="entry name" value="NAT_SF"/>
    <property type="match status" value="1"/>
</dbReference>
<dbReference type="SUPFAM" id="SSF55729">
    <property type="entry name" value="Acyl-CoA N-acyltransferases (Nat)"/>
    <property type="match status" value="1"/>
</dbReference>
<keyword evidence="1 4" id="KW-0808">Transferase</keyword>
<evidence type="ECO:0000259" key="3">
    <source>
        <dbReference type="PROSITE" id="PS51186"/>
    </source>
</evidence>
<dbReference type="PANTHER" id="PTHR43877">
    <property type="entry name" value="AMINOALKYLPHOSPHONATE N-ACETYLTRANSFERASE-RELATED-RELATED"/>
    <property type="match status" value="1"/>
</dbReference>
<evidence type="ECO:0000256" key="1">
    <source>
        <dbReference type="ARBA" id="ARBA00022679"/>
    </source>
</evidence>
<dbReference type="InterPro" id="IPR000182">
    <property type="entry name" value="GNAT_dom"/>
</dbReference>
<reference evidence="4 5" key="1">
    <citation type="submission" date="2018-08" db="EMBL/GenBank/DDBJ databases">
        <title>Streptomyces NEAU-D10 sp. nov., a novel Actinomycete isolated from soil.</title>
        <authorList>
            <person name="Jin L."/>
        </authorList>
    </citation>
    <scope>NUCLEOTIDE SEQUENCE [LARGE SCALE GENOMIC DNA]</scope>
    <source>
        <strain evidence="4 5">NEAU-D10</strain>
    </source>
</reference>
<dbReference type="Pfam" id="PF13508">
    <property type="entry name" value="Acetyltransf_7"/>
    <property type="match status" value="1"/>
</dbReference>